<dbReference type="GO" id="GO:0006297">
    <property type="term" value="P:nucleotide-excision repair, DNA gap filling"/>
    <property type="evidence" value="ECO:0007669"/>
    <property type="project" value="TreeGrafter"/>
</dbReference>
<dbReference type="KEGG" id="cvr:CHLNCDRAFT_144011"/>
<dbReference type="STRING" id="554065.E1ZMY9"/>
<evidence type="ECO:0000313" key="4">
    <source>
        <dbReference type="EMBL" id="EFN52778.1"/>
    </source>
</evidence>
<dbReference type="GO" id="GO:0032807">
    <property type="term" value="C:DNA ligase IV complex"/>
    <property type="evidence" value="ECO:0007669"/>
    <property type="project" value="TreeGrafter"/>
</dbReference>
<sequence length="58" mass="6636">MHRQKICSTAADVQDALMAVMKRHEEGIMIKSLDSKWVPGDRSGHWCKLKPDYLHKAS</sequence>
<dbReference type="GO" id="GO:0006310">
    <property type="term" value="P:DNA recombination"/>
    <property type="evidence" value="ECO:0007669"/>
    <property type="project" value="InterPro"/>
</dbReference>
<accession>E1ZMY9</accession>
<proteinExistence type="predicted"/>
<dbReference type="GeneID" id="17352192"/>
<dbReference type="RefSeq" id="XP_005842776.1">
    <property type="nucleotide sequence ID" value="XM_005842717.1"/>
</dbReference>
<dbReference type="PANTHER" id="PTHR45997">
    <property type="entry name" value="DNA LIGASE 4"/>
    <property type="match status" value="1"/>
</dbReference>
<dbReference type="OrthoDB" id="151490at2759"/>
<dbReference type="GO" id="GO:0003910">
    <property type="term" value="F:DNA ligase (ATP) activity"/>
    <property type="evidence" value="ECO:0007669"/>
    <property type="project" value="InterPro"/>
</dbReference>
<dbReference type="EMBL" id="GL433894">
    <property type="protein sequence ID" value="EFN50659.1"/>
    <property type="molecule type" value="Genomic_DNA"/>
</dbReference>
<dbReference type="GO" id="GO:0005524">
    <property type="term" value="F:ATP binding"/>
    <property type="evidence" value="ECO:0007669"/>
    <property type="project" value="InterPro"/>
</dbReference>
<dbReference type="InterPro" id="IPR029710">
    <property type="entry name" value="LIG4"/>
</dbReference>
<dbReference type="Proteomes" id="UP000008141">
    <property type="component" value="Unassembled WGS sequence"/>
</dbReference>
<organism evidence="5">
    <name type="scientific">Chlorella variabilis</name>
    <name type="common">Green alga</name>
    <dbReference type="NCBI Taxonomy" id="554065"/>
    <lineage>
        <taxon>Eukaryota</taxon>
        <taxon>Viridiplantae</taxon>
        <taxon>Chlorophyta</taxon>
        <taxon>core chlorophytes</taxon>
        <taxon>Trebouxiophyceae</taxon>
        <taxon>Chlorellales</taxon>
        <taxon>Chlorellaceae</taxon>
        <taxon>Chlorella clade</taxon>
        <taxon>Chlorella</taxon>
    </lineage>
</organism>
<dbReference type="Gene3D" id="3.30.470.30">
    <property type="entry name" value="DNA ligase/mRNA capping enzyme"/>
    <property type="match status" value="1"/>
</dbReference>
<keyword evidence="5" id="KW-1185">Reference proteome</keyword>
<dbReference type="GeneID" id="17350091"/>
<evidence type="ECO:0000313" key="5">
    <source>
        <dbReference type="Proteomes" id="UP000008141"/>
    </source>
</evidence>
<protein>
    <recommendedName>
        <fullName evidence="1">ATP-dependent DNA ligase family profile domain-containing protein</fullName>
    </recommendedName>
</protein>
<dbReference type="PANTHER" id="PTHR45997:SF1">
    <property type="entry name" value="DNA LIGASE 4"/>
    <property type="match status" value="1"/>
</dbReference>
<dbReference type="GeneID" id="17352352"/>
<dbReference type="KEGG" id="cvr:CHLNCDRAFT_138399"/>
<dbReference type="AlphaFoldDB" id="E1ZMY9"/>
<dbReference type="KEGG" id="cvr:CHLNCDRAFT_138394"/>
<dbReference type="RefSeq" id="XP_005844880.1">
    <property type="nucleotide sequence ID" value="XM_005844818.1"/>
</dbReference>
<dbReference type="RefSeq" id="XP_005844877.1">
    <property type="nucleotide sequence ID" value="XM_005844815.1"/>
</dbReference>
<name>E1ZMY9_CHLVA</name>
<evidence type="ECO:0000259" key="1">
    <source>
        <dbReference type="PROSITE" id="PS50160"/>
    </source>
</evidence>
<dbReference type="InterPro" id="IPR012310">
    <property type="entry name" value="DNA_ligase_ATP-dep_cent"/>
</dbReference>
<evidence type="ECO:0000313" key="2">
    <source>
        <dbReference type="EMBL" id="EFN50659.1"/>
    </source>
</evidence>
<dbReference type="EMBL" id="GL433854">
    <property type="protein sequence ID" value="EFN52778.1"/>
    <property type="molecule type" value="Genomic_DNA"/>
</dbReference>
<reference evidence="3 5" key="1">
    <citation type="journal article" date="2010" name="Plant Cell">
        <title>The Chlorella variabilis NC64A genome reveals adaptation to photosymbiosis, coevolution with viruses, and cryptic sex.</title>
        <authorList>
            <person name="Blanc G."/>
            <person name="Duncan G."/>
            <person name="Agarkova I."/>
            <person name="Borodovsky M."/>
            <person name="Gurnon J."/>
            <person name="Kuo A."/>
            <person name="Lindquist E."/>
            <person name="Lucas S."/>
            <person name="Pangilinan J."/>
            <person name="Polle J."/>
            <person name="Salamov A."/>
            <person name="Terry A."/>
            <person name="Yamada T."/>
            <person name="Dunigan D.D."/>
            <person name="Grigoriev I.V."/>
            <person name="Claverie J.M."/>
            <person name="Van Etten J.L."/>
        </authorList>
    </citation>
    <scope>NUCLEOTIDE SEQUENCE [LARGE SCALE GENOMIC DNA]</scope>
    <source>
        <strain evidence="3 5">NC64A</strain>
    </source>
</reference>
<feature type="domain" description="ATP-dependent DNA ligase family profile" evidence="1">
    <location>
        <begin position="12"/>
        <end position="58"/>
    </location>
</feature>
<evidence type="ECO:0000313" key="3">
    <source>
        <dbReference type="EMBL" id="EFN52775.1"/>
    </source>
</evidence>
<gene>
    <name evidence="3" type="ORF">CHLNCDRAFT_138394</name>
    <name evidence="4" type="ORF">CHLNCDRAFT_138399</name>
    <name evidence="2" type="ORF">CHLNCDRAFT_144011</name>
</gene>
<dbReference type="InParanoid" id="E1ZMY9"/>
<dbReference type="PROSITE" id="PS50160">
    <property type="entry name" value="DNA_LIGASE_A3"/>
    <property type="match status" value="1"/>
</dbReference>
<dbReference type="GO" id="GO:0006303">
    <property type="term" value="P:double-strand break repair via nonhomologous end joining"/>
    <property type="evidence" value="ECO:0007669"/>
    <property type="project" value="TreeGrafter"/>
</dbReference>
<dbReference type="Pfam" id="PF01068">
    <property type="entry name" value="DNA_ligase_A_M"/>
    <property type="match status" value="1"/>
</dbReference>
<dbReference type="EMBL" id="GL433854">
    <property type="protein sequence ID" value="EFN52775.1"/>
    <property type="molecule type" value="Genomic_DNA"/>
</dbReference>
<dbReference type="GO" id="GO:0003677">
    <property type="term" value="F:DNA binding"/>
    <property type="evidence" value="ECO:0007669"/>
    <property type="project" value="InterPro"/>
</dbReference>
<dbReference type="SUPFAM" id="SSF56091">
    <property type="entry name" value="DNA ligase/mRNA capping enzyme, catalytic domain"/>
    <property type="match status" value="1"/>
</dbReference>